<proteinExistence type="inferred from homology"/>
<keyword evidence="5" id="KW-1133">Transmembrane helix</keyword>
<dbReference type="PROSITE" id="PS50885">
    <property type="entry name" value="HAMP"/>
    <property type="match status" value="1"/>
</dbReference>
<evidence type="ECO:0000256" key="3">
    <source>
        <dbReference type="ARBA" id="ARBA00029447"/>
    </source>
</evidence>
<dbReference type="InterPro" id="IPR003660">
    <property type="entry name" value="HAMP_dom"/>
</dbReference>
<dbReference type="Proteomes" id="UP000032352">
    <property type="component" value="Chromosome"/>
</dbReference>
<reference evidence="8 9" key="2">
    <citation type="journal article" date="2022" name="Mar. Drugs">
        <title>Bioassay-Guided Fractionation Leads to the Detection of Cholic Acid Generated by the Rare Thalassomonas sp.</title>
        <authorList>
            <person name="Pheiffer F."/>
            <person name="Schneider Y.K."/>
            <person name="Hansen E.H."/>
            <person name="Andersen J.H."/>
            <person name="Isaksson J."/>
            <person name="Busche T."/>
            <person name="R C."/>
            <person name="Kalinowski J."/>
            <person name="Zyl L.V."/>
            <person name="Trindade M."/>
        </authorList>
    </citation>
    <scope>NUCLEOTIDE SEQUENCE [LARGE SCALE GENOMIC DNA]</scope>
    <source>
        <strain evidence="8 9">XOM25</strain>
    </source>
</reference>
<feature type="domain" description="HAMP" evidence="7">
    <location>
        <begin position="326"/>
        <end position="378"/>
    </location>
</feature>
<feature type="domain" description="Methyl-accepting transducer" evidence="6">
    <location>
        <begin position="383"/>
        <end position="619"/>
    </location>
</feature>
<feature type="transmembrane region" description="Helical" evidence="5">
    <location>
        <begin position="302"/>
        <end position="326"/>
    </location>
</feature>
<dbReference type="PANTHER" id="PTHR32089">
    <property type="entry name" value="METHYL-ACCEPTING CHEMOTAXIS PROTEIN MCPB"/>
    <property type="match status" value="1"/>
</dbReference>
<dbReference type="RefSeq" id="WP_274038445.1">
    <property type="nucleotide sequence ID" value="NZ_CP059733.1"/>
</dbReference>
<dbReference type="Pfam" id="PF00015">
    <property type="entry name" value="MCPsignal"/>
    <property type="match status" value="1"/>
</dbReference>
<dbReference type="SUPFAM" id="SSF58104">
    <property type="entry name" value="Methyl-accepting chemotaxis protein (MCP) signaling domain"/>
    <property type="match status" value="1"/>
</dbReference>
<sequence length="657" mass="72261">MTFFTSSAVTLSNKLRFKYKFLILALIFYIPLLACGWWIVSEQLARISQYDKELMGLAMVKKVAMLEQDIRQTQVEQNVEQQVSQDLSQLQQQVRDFSLLNELGQQLEAIDNRWQEMTAANEHHDAAALAALYDQTLAFRESIAAFSGLSRESQATAFYISELVVQRLPAMIEYLARTRDLTSAIIDNQGFTAQTYTSLVALDKRLDELQVQLIKTSEQLIKSDGSQAKQYAQRYQEFLTGLDEYQRNLRSKVIDPDSIVWSAGAARRSIDQVYQQAQDLLKSNNLLLEQNLELYRSNSNQALVFLTLVLLAGTVIIGFLLATFYFSLKQSVTAINQASARLGNGDFSEKLVLDSQDELGDIASSFNQMQEKIQALLMSFSDDIIQLKSTSVNIHQLNTGMEQSLATQQENTHSVASAVRQVSDSVAVIAKNTDDAREITEQASAHVTEGQTVITETGTAITDISDEVNVSASVINELAGLSTEIAQFVDVIREIADQTNLLALNAAIEAARAGEQGRGFAVVADEVRTLASRTQDSTTEIQRIIEQLQGGAERSVSAMNQGVAKAEHGVEKTQQVAVTFDEVTENVGQIVEATVQISAAVAQQNQMVVDIDSNTVNIAEGADQVMQAAKEAAGAGHELSVLAERLSGQLSQFTFVK</sequence>
<dbReference type="GO" id="GO:0016020">
    <property type="term" value="C:membrane"/>
    <property type="evidence" value="ECO:0007669"/>
    <property type="project" value="UniProtKB-SubCell"/>
</dbReference>
<keyword evidence="5" id="KW-0472">Membrane</keyword>
<accession>A0AAF0C954</accession>
<evidence type="ECO:0000256" key="2">
    <source>
        <dbReference type="ARBA" id="ARBA00023224"/>
    </source>
</evidence>
<keyword evidence="9" id="KW-1185">Reference proteome</keyword>
<reference evidence="8 9" key="1">
    <citation type="journal article" date="2015" name="Genome Announc.">
        <title>Draft Genome Sequences of Marine Isolates of Thalassomonas viridans and Thalassomonas actiniarum.</title>
        <authorList>
            <person name="Olonade I."/>
            <person name="van Zyl L.J."/>
            <person name="Trindade M."/>
        </authorList>
    </citation>
    <scope>NUCLEOTIDE SEQUENCE [LARGE SCALE GENOMIC DNA]</scope>
    <source>
        <strain evidence="8 9">XOM25</strain>
    </source>
</reference>
<evidence type="ECO:0000256" key="1">
    <source>
        <dbReference type="ARBA" id="ARBA00004370"/>
    </source>
</evidence>
<dbReference type="InterPro" id="IPR004089">
    <property type="entry name" value="MCPsignal_dom"/>
</dbReference>
<feature type="transmembrane region" description="Helical" evidence="5">
    <location>
        <begin position="21"/>
        <end position="40"/>
    </location>
</feature>
<dbReference type="FunFam" id="1.10.287.950:FF:000001">
    <property type="entry name" value="Methyl-accepting chemotaxis sensory transducer"/>
    <property type="match status" value="1"/>
</dbReference>
<evidence type="ECO:0000259" key="6">
    <source>
        <dbReference type="PROSITE" id="PS50111"/>
    </source>
</evidence>
<organism evidence="8 9">
    <name type="scientific">Thalassomonas viridans</name>
    <dbReference type="NCBI Taxonomy" id="137584"/>
    <lineage>
        <taxon>Bacteria</taxon>
        <taxon>Pseudomonadati</taxon>
        <taxon>Pseudomonadota</taxon>
        <taxon>Gammaproteobacteria</taxon>
        <taxon>Alteromonadales</taxon>
        <taxon>Colwelliaceae</taxon>
        <taxon>Thalassomonas</taxon>
    </lineage>
</organism>
<evidence type="ECO:0000313" key="8">
    <source>
        <dbReference type="EMBL" id="WDE04875.1"/>
    </source>
</evidence>
<dbReference type="GO" id="GO:0007165">
    <property type="term" value="P:signal transduction"/>
    <property type="evidence" value="ECO:0007669"/>
    <property type="project" value="UniProtKB-KW"/>
</dbReference>
<gene>
    <name evidence="8" type="ORF">SG34_026795</name>
</gene>
<dbReference type="CDD" id="cd06225">
    <property type="entry name" value="HAMP"/>
    <property type="match status" value="1"/>
</dbReference>
<dbReference type="CDD" id="cd11386">
    <property type="entry name" value="MCP_signal"/>
    <property type="match status" value="1"/>
</dbReference>
<dbReference type="SMART" id="SM00283">
    <property type="entry name" value="MA"/>
    <property type="match status" value="1"/>
</dbReference>
<dbReference type="Gene3D" id="1.10.287.950">
    <property type="entry name" value="Methyl-accepting chemotaxis protein"/>
    <property type="match status" value="1"/>
</dbReference>
<keyword evidence="5" id="KW-0812">Transmembrane</keyword>
<keyword evidence="2 4" id="KW-0807">Transducer</keyword>
<comment type="similarity">
    <text evidence="3">Belongs to the methyl-accepting chemotaxis (MCP) protein family.</text>
</comment>
<evidence type="ECO:0000256" key="5">
    <source>
        <dbReference type="SAM" id="Phobius"/>
    </source>
</evidence>
<dbReference type="Pfam" id="PF00672">
    <property type="entry name" value="HAMP"/>
    <property type="match status" value="1"/>
</dbReference>
<dbReference type="SMART" id="SM00304">
    <property type="entry name" value="HAMP"/>
    <property type="match status" value="1"/>
</dbReference>
<evidence type="ECO:0000313" key="9">
    <source>
        <dbReference type="Proteomes" id="UP000032352"/>
    </source>
</evidence>
<evidence type="ECO:0000256" key="4">
    <source>
        <dbReference type="PROSITE-ProRule" id="PRU00284"/>
    </source>
</evidence>
<name>A0AAF0C954_9GAMM</name>
<dbReference type="PANTHER" id="PTHR32089:SF120">
    <property type="entry name" value="METHYL-ACCEPTING CHEMOTAXIS PROTEIN TLPQ"/>
    <property type="match status" value="1"/>
</dbReference>
<dbReference type="AlphaFoldDB" id="A0AAF0C954"/>
<dbReference type="KEGG" id="tvd:SG34_026795"/>
<evidence type="ECO:0000259" key="7">
    <source>
        <dbReference type="PROSITE" id="PS50885"/>
    </source>
</evidence>
<dbReference type="PROSITE" id="PS50111">
    <property type="entry name" value="CHEMOTAXIS_TRANSDUC_2"/>
    <property type="match status" value="1"/>
</dbReference>
<dbReference type="EMBL" id="CP059733">
    <property type="protein sequence ID" value="WDE04875.1"/>
    <property type="molecule type" value="Genomic_DNA"/>
</dbReference>
<comment type="subcellular location">
    <subcellularLocation>
        <location evidence="1">Membrane</location>
    </subcellularLocation>
</comment>
<dbReference type="GO" id="GO:0006935">
    <property type="term" value="P:chemotaxis"/>
    <property type="evidence" value="ECO:0007669"/>
    <property type="project" value="UniProtKB-ARBA"/>
</dbReference>
<protein>
    <submittedName>
        <fullName evidence="8">Methyl-accepting chemotaxis protein</fullName>
    </submittedName>
</protein>